<evidence type="ECO:0000259" key="1">
    <source>
        <dbReference type="Pfam" id="PF01902"/>
    </source>
</evidence>
<dbReference type="GO" id="GO:0017178">
    <property type="term" value="F:diphthine-ammonia ligase activity"/>
    <property type="evidence" value="ECO:0007669"/>
    <property type="project" value="TreeGrafter"/>
</dbReference>
<name>A0A562JCD1_9BACI</name>
<dbReference type="InterPro" id="IPR002761">
    <property type="entry name" value="Diphthami_syn_dom"/>
</dbReference>
<dbReference type="InterPro" id="IPR030662">
    <property type="entry name" value="DPH6/MJ0570"/>
</dbReference>
<dbReference type="SUPFAM" id="SSF52402">
    <property type="entry name" value="Adenine nucleotide alpha hydrolases-like"/>
    <property type="match status" value="1"/>
</dbReference>
<evidence type="ECO:0000313" key="2">
    <source>
        <dbReference type="EMBL" id="TWH80837.1"/>
    </source>
</evidence>
<evidence type="ECO:0000313" key="3">
    <source>
        <dbReference type="Proteomes" id="UP000318667"/>
    </source>
</evidence>
<proteinExistence type="predicted"/>
<keyword evidence="3" id="KW-1185">Reference proteome</keyword>
<dbReference type="PANTHER" id="PTHR12196">
    <property type="entry name" value="DOMAIN OF UNKNOWN FUNCTION 71 DUF71 -CONTAINING PROTEIN"/>
    <property type="match status" value="1"/>
</dbReference>
<dbReference type="EMBL" id="VLKI01000019">
    <property type="protein sequence ID" value="TWH80837.1"/>
    <property type="molecule type" value="Genomic_DNA"/>
</dbReference>
<accession>A0A562JCD1</accession>
<sequence length="226" mass="25316">MLANRVALSWSGGKDSCLALEVLVKQGVEVACLITTVPAEIGRTFGHGEKTELIHLQAKALSIPVEFISCSFENYTERYISKLKKLIDKFKLTGIAYGDLYLAGHRRWGEKVAEEAGINAVYPLWMEEKDSIQALETFVKSGNKARVIRVREDVLDPSWLGRELDAAFLQDIQKEAVCPMGESGEYHTFVYDGPLFSQKIQLGSPKLIQLETTKKLEFGEYKLIGK</sequence>
<dbReference type="Pfam" id="PF01902">
    <property type="entry name" value="Diphthami_syn_2"/>
    <property type="match status" value="1"/>
</dbReference>
<dbReference type="Gene3D" id="3.40.50.620">
    <property type="entry name" value="HUPs"/>
    <property type="match status" value="1"/>
</dbReference>
<organism evidence="2 3">
    <name type="scientific">Cytobacillus oceanisediminis</name>
    <dbReference type="NCBI Taxonomy" id="665099"/>
    <lineage>
        <taxon>Bacteria</taxon>
        <taxon>Bacillati</taxon>
        <taxon>Bacillota</taxon>
        <taxon>Bacilli</taxon>
        <taxon>Bacillales</taxon>
        <taxon>Bacillaceae</taxon>
        <taxon>Cytobacillus</taxon>
    </lineage>
</organism>
<reference evidence="2 3" key="1">
    <citation type="journal article" date="2015" name="Stand. Genomic Sci.">
        <title>Genomic Encyclopedia of Bacterial and Archaeal Type Strains, Phase III: the genomes of soil and plant-associated and newly described type strains.</title>
        <authorList>
            <person name="Whitman W.B."/>
            <person name="Woyke T."/>
            <person name="Klenk H.P."/>
            <person name="Zhou Y."/>
            <person name="Lilburn T.G."/>
            <person name="Beck B.J."/>
            <person name="De Vos P."/>
            <person name="Vandamme P."/>
            <person name="Eisen J.A."/>
            <person name="Garrity G."/>
            <person name="Hugenholtz P."/>
            <person name="Kyrpides N.C."/>
        </authorList>
    </citation>
    <scope>NUCLEOTIDE SEQUENCE [LARGE SCALE GENOMIC DNA]</scope>
    <source>
        <strain evidence="2 3">CGMCC 1.10115</strain>
    </source>
</reference>
<dbReference type="Gene3D" id="3.90.1490.10">
    <property type="entry name" value="putative n-type atp pyrophosphatase, domain 2"/>
    <property type="match status" value="1"/>
</dbReference>
<dbReference type="InterPro" id="IPR014729">
    <property type="entry name" value="Rossmann-like_a/b/a_fold"/>
</dbReference>
<dbReference type="Proteomes" id="UP000318667">
    <property type="component" value="Unassembled WGS sequence"/>
</dbReference>
<dbReference type="PANTHER" id="PTHR12196:SF2">
    <property type="entry name" value="DIPHTHINE--AMMONIA LIGASE"/>
    <property type="match status" value="1"/>
</dbReference>
<protein>
    <submittedName>
        <fullName evidence="2">Uncharacterized protein (TIGR00290 family)</fullName>
    </submittedName>
</protein>
<dbReference type="NCBIfam" id="TIGR00290">
    <property type="entry name" value="MJ0570_dom"/>
    <property type="match status" value="1"/>
</dbReference>
<dbReference type="GO" id="GO:0017183">
    <property type="term" value="P:protein histidyl modification to diphthamide"/>
    <property type="evidence" value="ECO:0007669"/>
    <property type="project" value="TreeGrafter"/>
</dbReference>
<dbReference type="CDD" id="cd01994">
    <property type="entry name" value="AANH_PF0828-like"/>
    <property type="match status" value="1"/>
</dbReference>
<comment type="caution">
    <text evidence="2">The sequence shown here is derived from an EMBL/GenBank/DDBJ whole genome shotgun (WGS) entry which is preliminary data.</text>
</comment>
<feature type="domain" description="Diphthamide synthase" evidence="1">
    <location>
        <begin position="5"/>
        <end position="206"/>
    </location>
</feature>
<gene>
    <name evidence="2" type="ORF">IQ19_04580</name>
</gene>
<dbReference type="AlphaFoldDB" id="A0A562JCD1"/>